<dbReference type="GO" id="GO:0009249">
    <property type="term" value="P:protein lipoylation"/>
    <property type="evidence" value="ECO:0007669"/>
    <property type="project" value="TreeGrafter"/>
</dbReference>
<dbReference type="Pfam" id="PF21948">
    <property type="entry name" value="LplA-B_cat"/>
    <property type="match status" value="1"/>
</dbReference>
<comment type="caution">
    <text evidence="3">The sequence shown here is derived from an EMBL/GenBank/DDBJ whole genome shotgun (WGS) entry which is preliminary data.</text>
</comment>
<evidence type="ECO:0000313" key="4">
    <source>
        <dbReference type="Proteomes" id="UP000034680"/>
    </source>
</evidence>
<proteinExistence type="predicted"/>
<feature type="domain" description="BPL/LPL catalytic" evidence="2">
    <location>
        <begin position="89"/>
        <end position="306"/>
    </location>
</feature>
<dbReference type="SUPFAM" id="SSF55681">
    <property type="entry name" value="Class II aaRS and biotin synthetases"/>
    <property type="match status" value="1"/>
</dbReference>
<dbReference type="InterPro" id="IPR004143">
    <property type="entry name" value="BPL_LPL_catalytic"/>
</dbReference>
<evidence type="ECO:0000259" key="2">
    <source>
        <dbReference type="PROSITE" id="PS51733"/>
    </source>
</evidence>
<feature type="compositionally biased region" description="Low complexity" evidence="1">
    <location>
        <begin position="81"/>
        <end position="93"/>
    </location>
</feature>
<dbReference type="InterPro" id="IPR045864">
    <property type="entry name" value="aa-tRNA-synth_II/BPL/LPL"/>
</dbReference>
<dbReference type="OrthoDB" id="19908at2759"/>
<accession>A0A0G2IAI8</accession>
<evidence type="ECO:0000256" key="1">
    <source>
        <dbReference type="SAM" id="MobiDB-lite"/>
    </source>
</evidence>
<dbReference type="PANTHER" id="PTHR10993">
    <property type="entry name" value="OCTANOYLTRANSFERASE"/>
    <property type="match status" value="1"/>
</dbReference>
<dbReference type="Gene3D" id="3.30.930.10">
    <property type="entry name" value="Bira Bifunctional Protein, Domain 2"/>
    <property type="match status" value="1"/>
</dbReference>
<keyword evidence="4" id="KW-1185">Reference proteome</keyword>
<feature type="region of interest" description="Disordered" evidence="1">
    <location>
        <begin position="39"/>
        <end position="93"/>
    </location>
</feature>
<reference evidence="3 4" key="1">
    <citation type="submission" date="2015-05" db="EMBL/GenBank/DDBJ databases">
        <title>Distinctive expansion of gene families associated with plant cell wall degradation and secondary metabolism in the genomes of grapevine trunk pathogens.</title>
        <authorList>
            <person name="Lawrence D.P."/>
            <person name="Travadon R."/>
            <person name="Rolshausen P.E."/>
            <person name="Baumgartner K."/>
        </authorList>
    </citation>
    <scope>NUCLEOTIDE SEQUENCE [LARGE SCALE GENOMIC DNA]</scope>
    <source>
        <strain evidence="3">DA912</strain>
    </source>
</reference>
<protein>
    <submittedName>
        <fullName evidence="3">Putative biotin lipoate a b protein ligase</fullName>
    </submittedName>
</protein>
<dbReference type="EMBL" id="LCUC01000110">
    <property type="protein sequence ID" value="KKY36745.1"/>
    <property type="molecule type" value="Genomic_DNA"/>
</dbReference>
<name>A0A0G2IAI8_9PEZI</name>
<dbReference type="PANTHER" id="PTHR10993:SF7">
    <property type="entry name" value="LIPOYLTRANSFERASE 2, MITOCHONDRIAL-RELATED"/>
    <property type="match status" value="1"/>
</dbReference>
<dbReference type="GO" id="GO:0033819">
    <property type="term" value="F:lipoyl(octanoyl) transferase activity"/>
    <property type="evidence" value="ECO:0007669"/>
    <property type="project" value="TreeGrafter"/>
</dbReference>
<dbReference type="GO" id="GO:0016874">
    <property type="term" value="F:ligase activity"/>
    <property type="evidence" value="ECO:0007669"/>
    <property type="project" value="UniProtKB-KW"/>
</dbReference>
<organism evidence="3 4">
    <name type="scientific">Diaporthe ampelina</name>
    <dbReference type="NCBI Taxonomy" id="1214573"/>
    <lineage>
        <taxon>Eukaryota</taxon>
        <taxon>Fungi</taxon>
        <taxon>Dikarya</taxon>
        <taxon>Ascomycota</taxon>
        <taxon>Pezizomycotina</taxon>
        <taxon>Sordariomycetes</taxon>
        <taxon>Sordariomycetidae</taxon>
        <taxon>Diaporthales</taxon>
        <taxon>Diaporthaceae</taxon>
        <taxon>Diaporthe</taxon>
    </lineage>
</organism>
<feature type="compositionally biased region" description="Polar residues" evidence="1">
    <location>
        <begin position="43"/>
        <end position="53"/>
    </location>
</feature>
<sequence length="378" mass="39895">MPPVRLRHIHLPCSPSQGTFPSYQTAAALQELLRRRQLEYQDADSSSPSNSGLTPPHPTLISFTPQPTYTLGRRQAPTHTASSSPAPSSLSPAEISRLKAPLHVRLSSARSLPTQGLAPTGAEKNTDAHPHTEHVFHPSVLTSPRGGLATYHGPGQVVLWPVMVINSSTRALGHKHFTVRCYSRLLERTTISLLRRLFGLAGFTTDDPGVWVRTPPAPGSLGGGGHGNGDGEARKISALGIHLRRHVSSLGAALNLDMPTTRAVGSVAAAAAATTTMTTQRRGEAEADEEVNPWERFVACGLAGKGVTCVEEELLAAGGTGIPGLDSEVVARAWAEELAEGMGLGAQAVELVGRDEADELVAAARRDGYVDAARGDEL</sequence>
<feature type="region of interest" description="Disordered" evidence="1">
    <location>
        <begin position="109"/>
        <end position="128"/>
    </location>
</feature>
<dbReference type="Proteomes" id="UP000034680">
    <property type="component" value="Unassembled WGS sequence"/>
</dbReference>
<dbReference type="PROSITE" id="PS51733">
    <property type="entry name" value="BPL_LPL_CATALYTIC"/>
    <property type="match status" value="1"/>
</dbReference>
<gene>
    <name evidence="3" type="ORF">UCDDA912_g03269</name>
</gene>
<dbReference type="AlphaFoldDB" id="A0A0G2IAI8"/>
<reference evidence="3 4" key="2">
    <citation type="submission" date="2015-05" db="EMBL/GenBank/DDBJ databases">
        <authorList>
            <person name="Morales-Cruz A."/>
            <person name="Amrine K.C."/>
            <person name="Cantu D."/>
        </authorList>
    </citation>
    <scope>NUCLEOTIDE SEQUENCE [LARGE SCALE GENOMIC DNA]</scope>
    <source>
        <strain evidence="3">DA912</strain>
    </source>
</reference>
<evidence type="ECO:0000313" key="3">
    <source>
        <dbReference type="EMBL" id="KKY36745.1"/>
    </source>
</evidence>
<dbReference type="STRING" id="1214573.A0A0G2IAI8"/>
<keyword evidence="3" id="KW-0436">Ligase</keyword>